<protein>
    <submittedName>
        <fullName evidence="2">Uncharacterized protein</fullName>
    </submittedName>
</protein>
<evidence type="ECO:0000313" key="3">
    <source>
        <dbReference type="Proteomes" id="UP001519460"/>
    </source>
</evidence>
<feature type="compositionally biased region" description="Polar residues" evidence="1">
    <location>
        <begin position="74"/>
        <end position="87"/>
    </location>
</feature>
<feature type="region of interest" description="Disordered" evidence="1">
    <location>
        <begin position="74"/>
        <end position="94"/>
    </location>
</feature>
<dbReference type="EMBL" id="JACVVK020000212">
    <property type="protein sequence ID" value="KAK7484348.1"/>
    <property type="molecule type" value="Genomic_DNA"/>
</dbReference>
<reference evidence="2 3" key="1">
    <citation type="journal article" date="2023" name="Sci. Data">
        <title>Genome assembly of the Korean intertidal mud-creeper Batillaria attramentaria.</title>
        <authorList>
            <person name="Patra A.K."/>
            <person name="Ho P.T."/>
            <person name="Jun S."/>
            <person name="Lee S.J."/>
            <person name="Kim Y."/>
            <person name="Won Y.J."/>
        </authorList>
    </citation>
    <scope>NUCLEOTIDE SEQUENCE [LARGE SCALE GENOMIC DNA]</scope>
    <source>
        <strain evidence="2">Wonlab-2016</strain>
    </source>
</reference>
<dbReference type="AlphaFoldDB" id="A0ABD0KB67"/>
<comment type="caution">
    <text evidence="2">The sequence shown here is derived from an EMBL/GenBank/DDBJ whole genome shotgun (WGS) entry which is preliminary data.</text>
</comment>
<keyword evidence="3" id="KW-1185">Reference proteome</keyword>
<evidence type="ECO:0000313" key="2">
    <source>
        <dbReference type="EMBL" id="KAK7484348.1"/>
    </source>
</evidence>
<sequence>MREKADPHSGKKGTSLDRPDPVFLLNPRIMINKYMNFNRNPDHIVVVLVIIRQVPTTLSYFPLLPTGINKPYKSTNENTTTANSGHPSLSIPGVEAQPDLFAGRRMMTAWSPLSPSPYTDLLA</sequence>
<proteinExistence type="predicted"/>
<gene>
    <name evidence="2" type="ORF">BaRGS_00024473</name>
</gene>
<name>A0ABD0KB67_9CAEN</name>
<dbReference type="Proteomes" id="UP001519460">
    <property type="component" value="Unassembled WGS sequence"/>
</dbReference>
<evidence type="ECO:0000256" key="1">
    <source>
        <dbReference type="SAM" id="MobiDB-lite"/>
    </source>
</evidence>
<organism evidence="2 3">
    <name type="scientific">Batillaria attramentaria</name>
    <dbReference type="NCBI Taxonomy" id="370345"/>
    <lineage>
        <taxon>Eukaryota</taxon>
        <taxon>Metazoa</taxon>
        <taxon>Spiralia</taxon>
        <taxon>Lophotrochozoa</taxon>
        <taxon>Mollusca</taxon>
        <taxon>Gastropoda</taxon>
        <taxon>Caenogastropoda</taxon>
        <taxon>Sorbeoconcha</taxon>
        <taxon>Cerithioidea</taxon>
        <taxon>Batillariidae</taxon>
        <taxon>Batillaria</taxon>
    </lineage>
</organism>
<accession>A0ABD0KB67</accession>